<evidence type="ECO:0000256" key="3">
    <source>
        <dbReference type="ARBA" id="ARBA00022723"/>
    </source>
</evidence>
<evidence type="ECO:0000256" key="1">
    <source>
        <dbReference type="ARBA" id="ARBA00000552"/>
    </source>
</evidence>
<dbReference type="GO" id="GO:0042840">
    <property type="term" value="P:D-glucuronate catabolic process"/>
    <property type="evidence" value="ECO:0007669"/>
    <property type="project" value="TreeGrafter"/>
</dbReference>
<dbReference type="KEGG" id="nia:A8C56_17835"/>
<evidence type="ECO:0000313" key="7">
    <source>
        <dbReference type="EMBL" id="ANH82586.1"/>
    </source>
</evidence>
<dbReference type="Pfam" id="PF04962">
    <property type="entry name" value="KduI"/>
    <property type="match status" value="1"/>
</dbReference>
<sequence>MEIRFGHSPQETKAMSTEQLRENYLVQDLMQADKLTLVYSHYDRLIVGGVKPVGKTVLLKNEEELKSDFFLQRRELGVINVGGRGLITVDGEKYSLDKKDCLYVGRGAKKVNFSSSAKKDPAVFYILSAPAHQVYPTTKYTKEQAAPVTLGDITTSNKRTIYKYIHEEGIQSCQLVMGLTVLETGSVWNSVPPHTHTRRTEIYFYFDLPEEQRLFHMMGEPQQTRHIIMKNNEAVISPPWSMHFGCGTSNYGFIWGMAGENKQYTDMDPAPVPTLL</sequence>
<dbReference type="STRING" id="1176587.A8C56_17835"/>
<reference evidence="7 8" key="1">
    <citation type="submission" date="2016-05" db="EMBL/GenBank/DDBJ databases">
        <title>Niabella ginsenosidivorans BS26 whole genome sequencing.</title>
        <authorList>
            <person name="Im W.T."/>
            <person name="Siddiqi M.Z."/>
        </authorList>
    </citation>
    <scope>NUCLEOTIDE SEQUENCE [LARGE SCALE GENOMIC DNA]</scope>
    <source>
        <strain evidence="7 8">BS26</strain>
    </source>
</reference>
<dbReference type="InterPro" id="IPR027449">
    <property type="entry name" value="KduI_N"/>
</dbReference>
<dbReference type="GO" id="GO:0008697">
    <property type="term" value="F:4-deoxy-L-threo-5-hexosulose-uronate ketol-isomerase activity"/>
    <property type="evidence" value="ECO:0007669"/>
    <property type="project" value="UniProtKB-UniRule"/>
</dbReference>
<proteinExistence type="inferred from homology"/>
<dbReference type="InterPro" id="IPR014710">
    <property type="entry name" value="RmlC-like_jellyroll"/>
</dbReference>
<keyword evidence="8" id="KW-1185">Reference proteome</keyword>
<keyword evidence="5 6" id="KW-0413">Isomerase</keyword>
<dbReference type="InterPro" id="IPR007045">
    <property type="entry name" value="KduI"/>
</dbReference>
<evidence type="ECO:0000256" key="4">
    <source>
        <dbReference type="ARBA" id="ARBA00022833"/>
    </source>
</evidence>
<dbReference type="GO" id="GO:0019698">
    <property type="term" value="P:D-galacturonate catabolic process"/>
    <property type="evidence" value="ECO:0007669"/>
    <property type="project" value="TreeGrafter"/>
</dbReference>
<comment type="catalytic activity">
    <reaction evidence="1 6">
        <text>5-dehydro-4-deoxy-D-glucuronate = 3-deoxy-D-glycero-2,5-hexodiulosonate</text>
        <dbReference type="Rhea" id="RHEA:23896"/>
        <dbReference type="ChEBI" id="CHEBI:17117"/>
        <dbReference type="ChEBI" id="CHEBI:29071"/>
        <dbReference type="EC" id="5.3.1.17"/>
    </reaction>
</comment>
<dbReference type="PIRSF" id="PIRSF006625">
    <property type="entry name" value="KduI"/>
    <property type="match status" value="1"/>
</dbReference>
<feature type="binding site" evidence="6">
    <location>
        <position position="201"/>
    </location>
    <ligand>
        <name>Zn(2+)</name>
        <dbReference type="ChEBI" id="CHEBI:29105"/>
    </ligand>
</feature>
<dbReference type="RefSeq" id="WP_067759080.1">
    <property type="nucleotide sequence ID" value="NZ_CP015772.1"/>
</dbReference>
<dbReference type="CDD" id="cd20491">
    <property type="entry name" value="cupin_KduI_C"/>
    <property type="match status" value="1"/>
</dbReference>
<dbReference type="CDD" id="cd20294">
    <property type="entry name" value="cupin_KduI_N"/>
    <property type="match status" value="1"/>
</dbReference>
<evidence type="ECO:0000256" key="6">
    <source>
        <dbReference type="HAMAP-Rule" id="MF_00687"/>
    </source>
</evidence>
<comment type="pathway">
    <text evidence="6">Glycan metabolism; pectin degradation; 2-dehydro-3-deoxy-D-gluconate from pectin: step 4/5.</text>
</comment>
<dbReference type="PANTHER" id="PTHR38461">
    <property type="entry name" value="4-DEOXY-L-THREO-5-HEXOSULOSE-URONATE KETOL-ISOMERASE"/>
    <property type="match status" value="1"/>
</dbReference>
<protein>
    <recommendedName>
        <fullName evidence="6">4-deoxy-L-threo-5-hexosulose-uronate ketol-isomerase</fullName>
        <ecNumber evidence="6">5.3.1.17</ecNumber>
    </recommendedName>
    <alternativeName>
        <fullName evidence="6">5-keto-4-deoxyuronate isomerase</fullName>
    </alternativeName>
    <alternativeName>
        <fullName evidence="6">DKI isomerase</fullName>
    </alternativeName>
</protein>
<keyword evidence="3 6" id="KW-0479">Metal-binding</keyword>
<dbReference type="EMBL" id="CP015772">
    <property type="protein sequence ID" value="ANH82586.1"/>
    <property type="molecule type" value="Genomic_DNA"/>
</dbReference>
<name>A0A1A9I4M8_9BACT</name>
<dbReference type="UniPathway" id="UPA00545">
    <property type="reaction ID" value="UER00826"/>
</dbReference>
<evidence type="ECO:0000256" key="2">
    <source>
        <dbReference type="ARBA" id="ARBA00008086"/>
    </source>
</evidence>
<comment type="cofactor">
    <cofactor evidence="6">
        <name>Zn(2+)</name>
        <dbReference type="ChEBI" id="CHEBI:29105"/>
    </cofactor>
    <text evidence="6">Binds 1 zinc ion per subunit.</text>
</comment>
<feature type="binding site" evidence="6">
    <location>
        <position position="194"/>
    </location>
    <ligand>
        <name>Zn(2+)</name>
        <dbReference type="ChEBI" id="CHEBI:29105"/>
    </ligand>
</feature>
<dbReference type="AlphaFoldDB" id="A0A1A9I4M8"/>
<dbReference type="EC" id="5.3.1.17" evidence="6"/>
<dbReference type="Gene3D" id="2.60.120.520">
    <property type="entry name" value="pectin degrading enzyme 5-keto 4- deoxyuronate isomerase, domain 1"/>
    <property type="match status" value="1"/>
</dbReference>
<dbReference type="OrthoDB" id="9770644at2"/>
<gene>
    <name evidence="6" type="primary">kduI</name>
    <name evidence="7" type="ORF">A8C56_17835</name>
</gene>
<keyword evidence="4 6" id="KW-0862">Zinc</keyword>
<comment type="similarity">
    <text evidence="2 6">Belongs to the KduI family.</text>
</comment>
<dbReference type="NCBIfam" id="NF002091">
    <property type="entry name" value="PRK00924.1"/>
    <property type="match status" value="1"/>
</dbReference>
<feature type="binding site" evidence="6">
    <location>
        <position position="196"/>
    </location>
    <ligand>
        <name>Zn(2+)</name>
        <dbReference type="ChEBI" id="CHEBI:29105"/>
    </ligand>
</feature>
<dbReference type="Proteomes" id="UP000077667">
    <property type="component" value="Chromosome"/>
</dbReference>
<dbReference type="GO" id="GO:0045490">
    <property type="term" value="P:pectin catabolic process"/>
    <property type="evidence" value="ECO:0007669"/>
    <property type="project" value="UniProtKB-UniRule"/>
</dbReference>
<dbReference type="Gene3D" id="2.60.120.10">
    <property type="entry name" value="Jelly Rolls"/>
    <property type="match status" value="1"/>
</dbReference>
<dbReference type="InterPro" id="IPR011051">
    <property type="entry name" value="RmlC_Cupin_sf"/>
</dbReference>
<dbReference type="HAMAP" id="MF_00687">
    <property type="entry name" value="KduI"/>
    <property type="match status" value="1"/>
</dbReference>
<feature type="binding site" evidence="6">
    <location>
        <position position="243"/>
    </location>
    <ligand>
        <name>Zn(2+)</name>
        <dbReference type="ChEBI" id="CHEBI:29105"/>
    </ligand>
</feature>
<accession>A0A1A9I4M8</accession>
<comment type="function">
    <text evidence="6">Catalyzes the isomerization of 5-dehydro-4-deoxy-D-glucuronate to 3-deoxy-D-glycero-2,5-hexodiulosonate.</text>
</comment>
<evidence type="ECO:0000313" key="8">
    <source>
        <dbReference type="Proteomes" id="UP000077667"/>
    </source>
</evidence>
<organism evidence="7 8">
    <name type="scientific">Niabella ginsenosidivorans</name>
    <dbReference type="NCBI Taxonomy" id="1176587"/>
    <lineage>
        <taxon>Bacteria</taxon>
        <taxon>Pseudomonadati</taxon>
        <taxon>Bacteroidota</taxon>
        <taxon>Chitinophagia</taxon>
        <taxon>Chitinophagales</taxon>
        <taxon>Chitinophagaceae</taxon>
        <taxon>Niabella</taxon>
    </lineage>
</organism>
<dbReference type="SUPFAM" id="SSF51182">
    <property type="entry name" value="RmlC-like cupins"/>
    <property type="match status" value="1"/>
</dbReference>
<evidence type="ECO:0000256" key="5">
    <source>
        <dbReference type="ARBA" id="ARBA00023235"/>
    </source>
</evidence>
<dbReference type="PANTHER" id="PTHR38461:SF1">
    <property type="entry name" value="4-DEOXY-L-THREO-5-HEXOSULOSE-URONATE KETOL-ISOMERASE"/>
    <property type="match status" value="1"/>
</dbReference>
<dbReference type="GO" id="GO:0008270">
    <property type="term" value="F:zinc ion binding"/>
    <property type="evidence" value="ECO:0007669"/>
    <property type="project" value="UniProtKB-UniRule"/>
</dbReference>
<dbReference type="InterPro" id="IPR021120">
    <property type="entry name" value="KduI/IolB_isomerase"/>
</dbReference>